<keyword evidence="1" id="KW-0175">Coiled coil</keyword>
<evidence type="ECO:0000313" key="3">
    <source>
        <dbReference type="Proteomes" id="UP000799423"/>
    </source>
</evidence>
<evidence type="ECO:0000256" key="1">
    <source>
        <dbReference type="SAM" id="Coils"/>
    </source>
</evidence>
<dbReference type="AlphaFoldDB" id="A0A6A7BI02"/>
<reference evidence="2" key="1">
    <citation type="submission" date="2020-01" db="EMBL/GenBank/DDBJ databases">
        <authorList>
            <consortium name="DOE Joint Genome Institute"/>
            <person name="Haridas S."/>
            <person name="Albert R."/>
            <person name="Binder M."/>
            <person name="Bloem J."/>
            <person name="Labutti K."/>
            <person name="Salamov A."/>
            <person name="Andreopoulos B."/>
            <person name="Baker S.E."/>
            <person name="Barry K."/>
            <person name="Bills G."/>
            <person name="Bluhm B.H."/>
            <person name="Cannon C."/>
            <person name="Castanera R."/>
            <person name="Culley D.E."/>
            <person name="Daum C."/>
            <person name="Ezra D."/>
            <person name="Gonzalez J.B."/>
            <person name="Henrissat B."/>
            <person name="Kuo A."/>
            <person name="Liang C."/>
            <person name="Lipzen A."/>
            <person name="Lutzoni F."/>
            <person name="Magnuson J."/>
            <person name="Mondo S."/>
            <person name="Nolan M."/>
            <person name="Ohm R."/>
            <person name="Pangilinan J."/>
            <person name="Park H.-J."/>
            <person name="Ramirez L."/>
            <person name="Alfaro M."/>
            <person name="Sun H."/>
            <person name="Tritt A."/>
            <person name="Yoshinaga Y."/>
            <person name="Zwiers L.-H."/>
            <person name="Turgeon B.G."/>
            <person name="Goodwin S.B."/>
            <person name="Spatafora J.W."/>
            <person name="Crous P.W."/>
            <person name="Grigoriev I.V."/>
        </authorList>
    </citation>
    <scope>NUCLEOTIDE SEQUENCE</scope>
    <source>
        <strain evidence="2">IPT5</strain>
    </source>
</reference>
<dbReference type="Proteomes" id="UP000799423">
    <property type="component" value="Unassembled WGS sequence"/>
</dbReference>
<evidence type="ECO:0008006" key="4">
    <source>
        <dbReference type="Google" id="ProtNLM"/>
    </source>
</evidence>
<proteinExistence type="predicted"/>
<protein>
    <recommendedName>
        <fullName evidence="4">Calcofluor white hypersensitive protein-like protein</fullName>
    </recommendedName>
</protein>
<dbReference type="EMBL" id="MU006293">
    <property type="protein sequence ID" value="KAF2854029.1"/>
    <property type="molecule type" value="Genomic_DNA"/>
</dbReference>
<dbReference type="OrthoDB" id="5355126at2759"/>
<keyword evidence="3" id="KW-1185">Reference proteome</keyword>
<organism evidence="2 3">
    <name type="scientific">Plenodomus tracheiphilus IPT5</name>
    <dbReference type="NCBI Taxonomy" id="1408161"/>
    <lineage>
        <taxon>Eukaryota</taxon>
        <taxon>Fungi</taxon>
        <taxon>Dikarya</taxon>
        <taxon>Ascomycota</taxon>
        <taxon>Pezizomycotina</taxon>
        <taxon>Dothideomycetes</taxon>
        <taxon>Pleosporomycetidae</taxon>
        <taxon>Pleosporales</taxon>
        <taxon>Pleosporineae</taxon>
        <taxon>Leptosphaeriaceae</taxon>
        <taxon>Plenodomus</taxon>
    </lineage>
</organism>
<evidence type="ECO:0000313" key="2">
    <source>
        <dbReference type="EMBL" id="KAF2854029.1"/>
    </source>
</evidence>
<sequence length="148" mass="15950">MSRRFATYGGVAAVGGITYYLYSAGGDPKLAEKKAEHDAAYAARKLRGDIPGQDKEAKKAAEEGYEHVRATASQYASKANAEAEKAAQKFDAYSADAKRKFEEAKAQAEKEYRETGKQVNAAANKFDAVVEEKAAKTQSWLGGLFGGK</sequence>
<accession>A0A6A7BI02</accession>
<gene>
    <name evidence="2" type="ORF">T440DRAFT_551948</name>
</gene>
<name>A0A6A7BI02_9PLEO</name>
<feature type="coiled-coil region" evidence="1">
    <location>
        <begin position="94"/>
        <end position="125"/>
    </location>
</feature>